<organism evidence="2 3">
    <name type="scientific">Aquimarina mytili</name>
    <dbReference type="NCBI Taxonomy" id="874423"/>
    <lineage>
        <taxon>Bacteria</taxon>
        <taxon>Pseudomonadati</taxon>
        <taxon>Bacteroidota</taxon>
        <taxon>Flavobacteriia</taxon>
        <taxon>Flavobacteriales</taxon>
        <taxon>Flavobacteriaceae</taxon>
        <taxon>Aquimarina</taxon>
    </lineage>
</organism>
<reference evidence="2" key="1">
    <citation type="submission" date="2021-01" db="EMBL/GenBank/DDBJ databases">
        <authorList>
            <person name="Zhong Y.L."/>
        </authorList>
    </citation>
    <scope>NUCLEOTIDE SEQUENCE</scope>
    <source>
        <strain evidence="2">KCTC 23302</strain>
    </source>
</reference>
<name>A0A937A0N0_9FLAO</name>
<sequence length="105" mass="11854">MKTLKIFLILFLILAFTFAGLSFLTLNFFEKGSNAAGGDYLGGFWILVMFIGVFLICMIASISIGSIVFLKHTSNFIRFIVAALFSILTVYFVLVFTFLPSIRFW</sequence>
<accession>A0A937A0N0</accession>
<feature type="transmembrane region" description="Helical" evidence="1">
    <location>
        <begin position="41"/>
        <end position="70"/>
    </location>
</feature>
<keyword evidence="1" id="KW-1133">Transmembrane helix</keyword>
<proteinExistence type="predicted"/>
<evidence type="ECO:0000313" key="2">
    <source>
        <dbReference type="EMBL" id="MBL0685418.1"/>
    </source>
</evidence>
<gene>
    <name evidence="2" type="ORF">JJQ60_17925</name>
</gene>
<evidence type="ECO:0000256" key="1">
    <source>
        <dbReference type="SAM" id="Phobius"/>
    </source>
</evidence>
<evidence type="ECO:0000313" key="3">
    <source>
        <dbReference type="Proteomes" id="UP000651057"/>
    </source>
</evidence>
<keyword evidence="3" id="KW-1185">Reference proteome</keyword>
<keyword evidence="1" id="KW-0472">Membrane</keyword>
<keyword evidence="1" id="KW-0812">Transmembrane</keyword>
<feature type="transmembrane region" description="Helical" evidence="1">
    <location>
        <begin position="76"/>
        <end position="99"/>
    </location>
</feature>
<dbReference type="AlphaFoldDB" id="A0A937A0N0"/>
<protein>
    <submittedName>
        <fullName evidence="2">Uncharacterized protein</fullName>
    </submittedName>
</protein>
<dbReference type="RefSeq" id="WP_201923501.1">
    <property type="nucleotide sequence ID" value="NZ_BAABAX010000002.1"/>
</dbReference>
<dbReference type="Proteomes" id="UP000651057">
    <property type="component" value="Unassembled WGS sequence"/>
</dbReference>
<dbReference type="EMBL" id="JAERQJ010000008">
    <property type="protein sequence ID" value="MBL0685418.1"/>
    <property type="molecule type" value="Genomic_DNA"/>
</dbReference>
<comment type="caution">
    <text evidence="2">The sequence shown here is derived from an EMBL/GenBank/DDBJ whole genome shotgun (WGS) entry which is preliminary data.</text>
</comment>
<feature type="transmembrane region" description="Helical" evidence="1">
    <location>
        <begin position="6"/>
        <end position="29"/>
    </location>
</feature>